<feature type="binding site" evidence="10">
    <location>
        <position position="83"/>
    </location>
    <ligand>
        <name>(6S)-5-formyl-5,6,7,8-tetrahydrofolate</name>
        <dbReference type="ChEBI" id="CHEBI:57457"/>
    </ligand>
</feature>
<dbReference type="NCBIfam" id="NF003661">
    <property type="entry name" value="PRK05291.1-3"/>
    <property type="match status" value="1"/>
</dbReference>
<feature type="binding site" evidence="10">
    <location>
        <position position="249"/>
    </location>
    <ligand>
        <name>K(+)</name>
        <dbReference type="ChEBI" id="CHEBI:29103"/>
    </ligand>
</feature>
<comment type="subcellular location">
    <subcellularLocation>
        <location evidence="10">Cytoplasm</location>
    </subcellularLocation>
</comment>
<comment type="similarity">
    <text evidence="1 10 11">Belongs to the TRAFAC class TrmE-Era-EngA-EngB-Septin-like GTPase superfamily. TrmE GTPase family.</text>
</comment>
<dbReference type="SUPFAM" id="SSF116878">
    <property type="entry name" value="TrmE connector domain"/>
    <property type="match status" value="1"/>
</dbReference>
<evidence type="ECO:0000256" key="8">
    <source>
        <dbReference type="ARBA" id="ARBA00022958"/>
    </source>
</evidence>
<comment type="caution">
    <text evidence="13">The sequence shown here is derived from an EMBL/GenBank/DDBJ whole genome shotgun (WGS) entry which is preliminary data.</text>
</comment>
<dbReference type="InterPro" id="IPR006073">
    <property type="entry name" value="GTP-bd"/>
</dbReference>
<organism evidence="13 14">
    <name type="scientific">Parasulfuritortus cantonensis</name>
    <dbReference type="NCBI Taxonomy" id="2528202"/>
    <lineage>
        <taxon>Bacteria</taxon>
        <taxon>Pseudomonadati</taxon>
        <taxon>Pseudomonadota</taxon>
        <taxon>Betaproteobacteria</taxon>
        <taxon>Nitrosomonadales</taxon>
        <taxon>Thiobacillaceae</taxon>
        <taxon>Parasulfuritortus</taxon>
    </lineage>
</organism>
<dbReference type="Pfam" id="PF10396">
    <property type="entry name" value="TrmE_N"/>
    <property type="match status" value="1"/>
</dbReference>
<dbReference type="AlphaFoldDB" id="A0A4R1B3Q7"/>
<evidence type="ECO:0000256" key="5">
    <source>
        <dbReference type="ARBA" id="ARBA00022741"/>
    </source>
</evidence>
<feature type="binding site" evidence="10">
    <location>
        <begin position="272"/>
        <end position="275"/>
    </location>
    <ligand>
        <name>GTP</name>
        <dbReference type="ChEBI" id="CHEBI:37565"/>
    </ligand>
</feature>
<keyword evidence="14" id="KW-1185">Reference proteome</keyword>
<dbReference type="CDD" id="cd04164">
    <property type="entry name" value="trmE"/>
    <property type="match status" value="1"/>
</dbReference>
<dbReference type="EC" id="3.6.-.-" evidence="10"/>
<dbReference type="PRINTS" id="PR00326">
    <property type="entry name" value="GTP1OBG"/>
</dbReference>
<dbReference type="CDD" id="cd14858">
    <property type="entry name" value="TrmE_N"/>
    <property type="match status" value="1"/>
</dbReference>
<dbReference type="Pfam" id="PF12631">
    <property type="entry name" value="MnmE_helical"/>
    <property type="match status" value="1"/>
</dbReference>
<comment type="function">
    <text evidence="10">Exhibits a very high intrinsic GTPase hydrolysis rate. Involved in the addition of a carboxymethylaminomethyl (cmnm) group at the wobble position (U34) of certain tRNAs, forming tRNA-cmnm(5)s(2)U34.</text>
</comment>
<dbReference type="GO" id="GO:0002098">
    <property type="term" value="P:tRNA wobble uridine modification"/>
    <property type="evidence" value="ECO:0007669"/>
    <property type="project" value="TreeGrafter"/>
</dbReference>
<evidence type="ECO:0000256" key="6">
    <source>
        <dbReference type="ARBA" id="ARBA00022801"/>
    </source>
</evidence>
<keyword evidence="8 10" id="KW-0630">Potassium</keyword>
<dbReference type="InterPro" id="IPR027368">
    <property type="entry name" value="MnmE_dom2"/>
</dbReference>
<dbReference type="InterPro" id="IPR005225">
    <property type="entry name" value="Small_GTP-bd"/>
</dbReference>
<dbReference type="InterPro" id="IPR031168">
    <property type="entry name" value="G_TrmE"/>
</dbReference>
<dbReference type="GO" id="GO:0003924">
    <property type="term" value="F:GTPase activity"/>
    <property type="evidence" value="ECO:0007669"/>
    <property type="project" value="UniProtKB-UniRule"/>
</dbReference>
<comment type="cofactor">
    <cofactor evidence="10">
        <name>K(+)</name>
        <dbReference type="ChEBI" id="CHEBI:29103"/>
    </cofactor>
    <text evidence="10">Binds 1 potassium ion per subunit.</text>
</comment>
<dbReference type="Pfam" id="PF01926">
    <property type="entry name" value="MMR_HSR1"/>
    <property type="match status" value="1"/>
</dbReference>
<feature type="binding site" evidence="10">
    <location>
        <begin position="247"/>
        <end position="253"/>
    </location>
    <ligand>
        <name>GTP</name>
        <dbReference type="ChEBI" id="CHEBI:37565"/>
    </ligand>
</feature>
<comment type="caution">
    <text evidence="10">Lacks conserved residue(s) required for the propagation of feature annotation.</text>
</comment>
<dbReference type="InterPro" id="IPR027417">
    <property type="entry name" value="P-loop_NTPase"/>
</dbReference>
<evidence type="ECO:0000256" key="10">
    <source>
        <dbReference type="HAMAP-Rule" id="MF_00379"/>
    </source>
</evidence>
<evidence type="ECO:0000256" key="11">
    <source>
        <dbReference type="RuleBase" id="RU003313"/>
    </source>
</evidence>
<dbReference type="InterPro" id="IPR025867">
    <property type="entry name" value="MnmE_helical"/>
</dbReference>
<dbReference type="InterPro" id="IPR018948">
    <property type="entry name" value="GTP-bd_TrmE_N"/>
</dbReference>
<dbReference type="Gene3D" id="1.20.120.430">
    <property type="entry name" value="tRNA modification GTPase MnmE domain 2"/>
    <property type="match status" value="1"/>
</dbReference>
<keyword evidence="6 10" id="KW-0378">Hydrolase</keyword>
<evidence type="ECO:0000313" key="13">
    <source>
        <dbReference type="EMBL" id="TCJ12722.1"/>
    </source>
</evidence>
<evidence type="ECO:0000256" key="9">
    <source>
        <dbReference type="ARBA" id="ARBA00023134"/>
    </source>
</evidence>
<sequence length="444" mass="46987">MASQPQNDVIAAVATAPGRGGIGVVRVSGPDLAALAAAVVGKTPAPRHATYAHFRDATGTILDEGIALYFPAPHSFTGEDVLELQGHGGPQVLQLVLERCLELGARVAQPGEFSRRAFLNDKLDLAQAESIADLIDAQSREAARSAMRSLTGEFSARIRELVDALIHLRMLVEATLDFPEEDIDFLARADAFGQLDAIEGRLAGVLGQARQGALLREGLSVVLIGQPNVGKSSLLNALAGHEAAIVTEIAGTTRDALREAIQIDGIPLHVTDTAGLRETADTVEALGIARTWQAVEHADVALLLVDAGHGVGASEAAIIARLPPIPRLTVHNKIDLAGEPARISGDEVWLSAKAGAGLDLLRRRLCELAGWQATGEGVFMARRRHLAALVEAGERLAHARTAWPALDLFAEELRLAQLALNSITGEFGADDLLGEIFSRFCIGK</sequence>
<dbReference type="FunFam" id="3.30.1360.120:FF:000001">
    <property type="entry name" value="tRNA modification GTPase MnmE"/>
    <property type="match status" value="1"/>
</dbReference>
<dbReference type="SUPFAM" id="SSF52540">
    <property type="entry name" value="P-loop containing nucleoside triphosphate hydrolases"/>
    <property type="match status" value="1"/>
</dbReference>
<evidence type="ECO:0000256" key="3">
    <source>
        <dbReference type="ARBA" id="ARBA00022694"/>
    </source>
</evidence>
<name>A0A4R1B3Q7_9PROT</name>
<dbReference type="GO" id="GO:0005525">
    <property type="term" value="F:GTP binding"/>
    <property type="evidence" value="ECO:0007669"/>
    <property type="project" value="UniProtKB-UniRule"/>
</dbReference>
<evidence type="ECO:0000259" key="12">
    <source>
        <dbReference type="PROSITE" id="PS51709"/>
    </source>
</evidence>
<keyword evidence="2 10" id="KW-0963">Cytoplasm</keyword>
<reference evidence="13 14" key="1">
    <citation type="submission" date="2019-03" db="EMBL/GenBank/DDBJ databases">
        <title>Genome sequence of Thiobacillaceae bacterium LSR1, a sulfur-oxidizing bacterium isolated from freshwater sediment.</title>
        <authorList>
            <person name="Li S."/>
        </authorList>
    </citation>
    <scope>NUCLEOTIDE SEQUENCE [LARGE SCALE GENOMIC DNA]</scope>
    <source>
        <strain evidence="13 14">LSR1</strain>
    </source>
</reference>
<dbReference type="GO" id="GO:0030488">
    <property type="term" value="P:tRNA methylation"/>
    <property type="evidence" value="ECO:0007669"/>
    <property type="project" value="TreeGrafter"/>
</dbReference>
<evidence type="ECO:0000256" key="7">
    <source>
        <dbReference type="ARBA" id="ARBA00022842"/>
    </source>
</evidence>
<dbReference type="RefSeq" id="WP_131447447.1">
    <property type="nucleotide sequence ID" value="NZ_SJZB01000042.1"/>
</dbReference>
<dbReference type="InterPro" id="IPR004520">
    <property type="entry name" value="GTPase_MnmE"/>
</dbReference>
<evidence type="ECO:0000256" key="4">
    <source>
        <dbReference type="ARBA" id="ARBA00022723"/>
    </source>
</evidence>
<dbReference type="HAMAP" id="MF_00379">
    <property type="entry name" value="GTPase_MnmE"/>
    <property type="match status" value="1"/>
</dbReference>
<feature type="domain" description="TrmE-type G" evidence="12">
    <location>
        <begin position="218"/>
        <end position="370"/>
    </location>
</feature>
<keyword evidence="7 10" id="KW-0460">Magnesium</keyword>
<dbReference type="NCBIfam" id="TIGR00450">
    <property type="entry name" value="mnmE_trmE_thdF"/>
    <property type="match status" value="1"/>
</dbReference>
<dbReference type="GO" id="GO:0005829">
    <property type="term" value="C:cytosol"/>
    <property type="evidence" value="ECO:0007669"/>
    <property type="project" value="TreeGrafter"/>
</dbReference>
<dbReference type="Proteomes" id="UP000295443">
    <property type="component" value="Unassembled WGS sequence"/>
</dbReference>
<keyword evidence="9 10" id="KW-0342">GTP-binding</keyword>
<feature type="binding site" evidence="10">
    <location>
        <position position="232"/>
    </location>
    <ligand>
        <name>Mg(2+)</name>
        <dbReference type="ChEBI" id="CHEBI:18420"/>
    </ligand>
</feature>
<feature type="binding site" evidence="10">
    <location>
        <position position="252"/>
    </location>
    <ligand>
        <name>K(+)</name>
        <dbReference type="ChEBI" id="CHEBI:29103"/>
    </ligand>
</feature>
<evidence type="ECO:0000313" key="14">
    <source>
        <dbReference type="Proteomes" id="UP000295443"/>
    </source>
</evidence>
<dbReference type="NCBIfam" id="TIGR00231">
    <property type="entry name" value="small_GTP"/>
    <property type="match status" value="1"/>
</dbReference>
<feature type="binding site" evidence="10">
    <location>
        <position position="26"/>
    </location>
    <ligand>
        <name>(6S)-5-formyl-5,6,7,8-tetrahydrofolate</name>
        <dbReference type="ChEBI" id="CHEBI:57457"/>
    </ligand>
</feature>
<evidence type="ECO:0000256" key="1">
    <source>
        <dbReference type="ARBA" id="ARBA00011043"/>
    </source>
</evidence>
<comment type="subunit">
    <text evidence="10">Homodimer. Heterotetramer of two MnmE and two MnmG subunits.</text>
</comment>
<feature type="binding site" evidence="10">
    <location>
        <begin position="228"/>
        <end position="233"/>
    </location>
    <ligand>
        <name>GTP</name>
        <dbReference type="ChEBI" id="CHEBI:37565"/>
    </ligand>
</feature>
<feature type="binding site" evidence="10">
    <location>
        <position position="228"/>
    </location>
    <ligand>
        <name>K(+)</name>
        <dbReference type="ChEBI" id="CHEBI:29103"/>
    </ligand>
</feature>
<feature type="binding site" evidence="10">
    <location>
        <position position="247"/>
    </location>
    <ligand>
        <name>K(+)</name>
        <dbReference type="ChEBI" id="CHEBI:29103"/>
    </ligand>
</feature>
<evidence type="ECO:0000256" key="2">
    <source>
        <dbReference type="ARBA" id="ARBA00022490"/>
    </source>
</evidence>
<dbReference type="PROSITE" id="PS51709">
    <property type="entry name" value="G_TRME"/>
    <property type="match status" value="1"/>
</dbReference>
<feature type="binding site" evidence="10">
    <location>
        <position position="122"/>
    </location>
    <ligand>
        <name>(6S)-5-formyl-5,6,7,8-tetrahydrofolate</name>
        <dbReference type="ChEBI" id="CHEBI:57457"/>
    </ligand>
</feature>
<accession>A0A4R1B3Q7</accession>
<gene>
    <name evidence="10 13" type="primary">mnmE</name>
    <name evidence="10" type="synonym">trmE</name>
    <name evidence="13" type="ORF">EZJ19_10775</name>
</gene>
<dbReference type="PANTHER" id="PTHR42714">
    <property type="entry name" value="TRNA MODIFICATION GTPASE GTPBP3"/>
    <property type="match status" value="1"/>
</dbReference>
<dbReference type="GO" id="GO:0046872">
    <property type="term" value="F:metal ion binding"/>
    <property type="evidence" value="ECO:0007669"/>
    <property type="project" value="UniProtKB-KW"/>
</dbReference>
<feature type="binding site" evidence="10">
    <location>
        <position position="253"/>
    </location>
    <ligand>
        <name>Mg(2+)</name>
        <dbReference type="ChEBI" id="CHEBI:18420"/>
    </ligand>
</feature>
<dbReference type="Gene3D" id="3.30.1360.120">
    <property type="entry name" value="Probable tRNA modification gtpase trme, domain 1"/>
    <property type="match status" value="1"/>
</dbReference>
<keyword evidence="5 10" id="KW-0547">Nucleotide-binding</keyword>
<keyword evidence="3 10" id="KW-0819">tRNA processing</keyword>
<dbReference type="OrthoDB" id="9805918at2"/>
<dbReference type="InterPro" id="IPR027266">
    <property type="entry name" value="TrmE/GcvT-like"/>
</dbReference>
<feature type="binding site" evidence="10">
    <location>
        <position position="444"/>
    </location>
    <ligand>
        <name>(6S)-5-formyl-5,6,7,8-tetrahydrofolate</name>
        <dbReference type="ChEBI" id="CHEBI:57457"/>
    </ligand>
</feature>
<dbReference type="Gene3D" id="3.40.50.300">
    <property type="entry name" value="P-loop containing nucleotide triphosphate hydrolases"/>
    <property type="match status" value="1"/>
</dbReference>
<proteinExistence type="inferred from homology"/>
<keyword evidence="4 10" id="KW-0479">Metal-binding</keyword>
<dbReference type="PANTHER" id="PTHR42714:SF2">
    <property type="entry name" value="TRNA MODIFICATION GTPASE GTPBP3, MITOCHONDRIAL"/>
    <property type="match status" value="1"/>
</dbReference>
<dbReference type="EMBL" id="SJZB01000042">
    <property type="protein sequence ID" value="TCJ12722.1"/>
    <property type="molecule type" value="Genomic_DNA"/>
</dbReference>
<protein>
    <recommendedName>
        <fullName evidence="10">tRNA modification GTPase MnmE</fullName>
        <ecNumber evidence="10">3.6.-.-</ecNumber>
    </recommendedName>
</protein>